<organism evidence="1 2">
    <name type="scientific">Paramuricea clavata</name>
    <name type="common">Red gorgonian</name>
    <name type="synonym">Violescent sea-whip</name>
    <dbReference type="NCBI Taxonomy" id="317549"/>
    <lineage>
        <taxon>Eukaryota</taxon>
        <taxon>Metazoa</taxon>
        <taxon>Cnidaria</taxon>
        <taxon>Anthozoa</taxon>
        <taxon>Octocorallia</taxon>
        <taxon>Malacalcyonacea</taxon>
        <taxon>Plexauridae</taxon>
        <taxon>Paramuricea</taxon>
    </lineage>
</organism>
<gene>
    <name evidence="1" type="ORF">PACLA_8A018970</name>
</gene>
<dbReference type="InterPro" id="IPR043502">
    <property type="entry name" value="DNA/RNA_pol_sf"/>
</dbReference>
<dbReference type="Pfam" id="PF00078">
    <property type="entry name" value="RVT_1"/>
    <property type="match status" value="1"/>
</dbReference>
<accession>A0A7D9KGC0</accession>
<dbReference type="InterPro" id="IPR000477">
    <property type="entry name" value="RT_dom"/>
</dbReference>
<dbReference type="Proteomes" id="UP001152795">
    <property type="component" value="Unassembled WGS sequence"/>
</dbReference>
<name>A0A7D9KGC0_PARCT</name>
<reference evidence="1" key="1">
    <citation type="submission" date="2020-04" db="EMBL/GenBank/DDBJ databases">
        <authorList>
            <person name="Alioto T."/>
            <person name="Alioto T."/>
            <person name="Gomez Garrido J."/>
        </authorList>
    </citation>
    <scope>NUCLEOTIDE SEQUENCE</scope>
    <source>
        <strain evidence="1">A484AB</strain>
    </source>
</reference>
<protein>
    <submittedName>
        <fullName evidence="1">Uncharacterized protein</fullName>
    </submittedName>
</protein>
<dbReference type="PROSITE" id="PS50878">
    <property type="entry name" value="RT_POL"/>
    <property type="match status" value="1"/>
</dbReference>
<dbReference type="EMBL" id="CACRXK020036897">
    <property type="protein sequence ID" value="CAB4044930.1"/>
    <property type="molecule type" value="Genomic_DNA"/>
</dbReference>
<dbReference type="CDD" id="cd01650">
    <property type="entry name" value="RT_nLTR_like"/>
    <property type="match status" value="1"/>
</dbReference>
<evidence type="ECO:0000313" key="1">
    <source>
        <dbReference type="EMBL" id="CAB4044930.1"/>
    </source>
</evidence>
<proteinExistence type="predicted"/>
<dbReference type="AlphaFoldDB" id="A0A7D9KGC0"/>
<evidence type="ECO:0000313" key="2">
    <source>
        <dbReference type="Proteomes" id="UP001152795"/>
    </source>
</evidence>
<comment type="caution">
    <text evidence="1">The sequence shown here is derived from an EMBL/GenBank/DDBJ whole genome shotgun (WGS) entry which is preliminary data.</text>
</comment>
<dbReference type="PANTHER" id="PTHR33332">
    <property type="entry name" value="REVERSE TRANSCRIPTASE DOMAIN-CONTAINING PROTEIN"/>
    <property type="match status" value="1"/>
</dbReference>
<keyword evidence="2" id="KW-1185">Reference proteome</keyword>
<sequence length="472" mass="53456">GLPSDHFPVVFEVNASLKLKDSPKRLCYDLKNADSTSLNNVLSLLPLSAGVESINSQAILDNAWRLWCSLVLTAVDSHISKFLSKGKNRPPWIKKDLANEIEKKKTLWKRVRNSTSKSLKEKFRKMRQSIKNWIRRERRAYLIDIANQATTNPKRFWSFYSFKNKKKPIPDKINYKGVSLTDDSVRAEAFNDYFKSIYKEHSNCLFPFTDPAISGDPSKLELIQTSNVEVLLILNSLDTSKATGPDNLSTAILKNCAESLSPSLTVFINTSLKTGLIISDWKRANVPPVDKKGPHVDVTNFRPISLLSIVSKIQENQLLEVLHKIAKSLEKGSEVDIVYLDFSKAFDSVCYAKLLWKLQNTGIDGSLLHWFGNYLIGRQQRVVVNGSYCSWADVRSGVPQGSVFGPMLFLLYVNDLPEVAENSDFAMFADDSKCFKSITSVQDCFDLQSDLNKICCWSRENELDFQPKKVNF</sequence>
<feature type="non-terminal residue" evidence="1">
    <location>
        <position position="1"/>
    </location>
</feature>
<dbReference type="SUPFAM" id="SSF56672">
    <property type="entry name" value="DNA/RNA polymerases"/>
    <property type="match status" value="1"/>
</dbReference>